<name>A0A8B6XA62_9BURK</name>
<dbReference type="PROSITE" id="PS51007">
    <property type="entry name" value="CYTC"/>
    <property type="match status" value="2"/>
</dbReference>
<dbReference type="Proteomes" id="UP000675920">
    <property type="component" value="Unplaced"/>
</dbReference>
<dbReference type="SUPFAM" id="SSF46626">
    <property type="entry name" value="Cytochrome c"/>
    <property type="match status" value="2"/>
</dbReference>
<dbReference type="EC" id="1.11.1.5" evidence="9"/>
<feature type="domain" description="Cytochrome c" evidence="7">
    <location>
        <begin position="295"/>
        <end position="461"/>
    </location>
</feature>
<accession>A0A8B6XA62</accession>
<dbReference type="Gene3D" id="1.10.760.10">
    <property type="entry name" value="Cytochrome c-like domain"/>
    <property type="match status" value="2"/>
</dbReference>
<evidence type="ECO:0000259" key="7">
    <source>
        <dbReference type="PROSITE" id="PS51007"/>
    </source>
</evidence>
<dbReference type="GO" id="GO:0046872">
    <property type="term" value="F:metal ion binding"/>
    <property type="evidence" value="ECO:0007669"/>
    <property type="project" value="UniProtKB-KW"/>
</dbReference>
<dbReference type="AlphaFoldDB" id="A0A8B6XA62"/>
<organism evidence="8 9">
    <name type="scientific">Derxia gummosa DSM 723</name>
    <dbReference type="NCBI Taxonomy" id="1121388"/>
    <lineage>
        <taxon>Bacteria</taxon>
        <taxon>Pseudomonadati</taxon>
        <taxon>Pseudomonadota</taxon>
        <taxon>Betaproteobacteria</taxon>
        <taxon>Burkholderiales</taxon>
        <taxon>Alcaligenaceae</taxon>
        <taxon>Derxia</taxon>
    </lineage>
</organism>
<dbReference type="InterPro" id="IPR036909">
    <property type="entry name" value="Cyt_c-like_dom_sf"/>
</dbReference>
<evidence type="ECO:0000256" key="5">
    <source>
        <dbReference type="ARBA" id="ARBA00023004"/>
    </source>
</evidence>
<dbReference type="Pfam" id="PF03150">
    <property type="entry name" value="CCP_MauG"/>
    <property type="match status" value="1"/>
</dbReference>
<dbReference type="GO" id="GO:0030313">
    <property type="term" value="C:cell envelope"/>
    <property type="evidence" value="ECO:0007669"/>
    <property type="project" value="UniProtKB-SubCell"/>
</dbReference>
<keyword evidence="2 6" id="KW-0349">Heme</keyword>
<evidence type="ECO:0000256" key="2">
    <source>
        <dbReference type="ARBA" id="ARBA00022617"/>
    </source>
</evidence>
<evidence type="ECO:0000313" key="9">
    <source>
        <dbReference type="RefSeq" id="WP_051379013.1"/>
    </source>
</evidence>
<sequence length="469" mass="48404">MGNRSSRSGNAGRPPRLLRRLAASAFTLLVAACGGGGGGAPGQPAGAGADTAGADLDTALRAALAANAVVLPARPEVADARYNLGANLFQSTLLSGNRKVSCASCHPIGNAGVDNLVLSIGINGSGSPPTRTGSPVIHRNAPGLVNLGLGIATRLFHDGRVALVDGRYVTPAGSQLPDGLASVVAAQALFPLLSRDEMLGWPAADDDNELADLVAADTAPESDPKPVWAGIVARLVADAGFASQLRVAYPDLPPGAIGIEHIANALAAFEQRRWYSLGGNRYLPGYLAGSAELPDDAKRGGILFHGRAGCARCHSGPLFTDQKFHNLAVPQIGPGFGAGARATPAHDAGREGVTGDAADRYAFLTPSLWEVRHTFPYLHNGVYATLDEVIRHHLAPAERALAFRCTGELRSGGNVVACRDSTTAAALYADMVARLDPLLAAPPSLSDADIADLIAFLNQLTDGNNVSVR</sequence>
<keyword evidence="5 6" id="KW-0408">Iron</keyword>
<dbReference type="GO" id="GO:0004130">
    <property type="term" value="F:cytochrome-c peroxidase activity"/>
    <property type="evidence" value="ECO:0007669"/>
    <property type="project" value="UniProtKB-EC"/>
</dbReference>
<dbReference type="InterPro" id="IPR004852">
    <property type="entry name" value="Di-haem_cyt_c_peroxidsae"/>
</dbReference>
<evidence type="ECO:0000256" key="6">
    <source>
        <dbReference type="PROSITE-ProRule" id="PRU00433"/>
    </source>
</evidence>
<dbReference type="GO" id="GO:0009055">
    <property type="term" value="F:electron transfer activity"/>
    <property type="evidence" value="ECO:0007669"/>
    <property type="project" value="InterPro"/>
</dbReference>
<dbReference type="GO" id="GO:0020037">
    <property type="term" value="F:heme binding"/>
    <property type="evidence" value="ECO:0007669"/>
    <property type="project" value="InterPro"/>
</dbReference>
<evidence type="ECO:0000313" key="8">
    <source>
        <dbReference type="Proteomes" id="UP000675920"/>
    </source>
</evidence>
<keyword evidence="8" id="KW-1185">Reference proteome</keyword>
<comment type="subcellular location">
    <subcellularLocation>
        <location evidence="1">Cell envelope</location>
    </subcellularLocation>
</comment>
<keyword evidence="4" id="KW-0560">Oxidoreductase</keyword>
<dbReference type="InterPro" id="IPR009056">
    <property type="entry name" value="Cyt_c-like_dom"/>
</dbReference>
<dbReference type="PANTHER" id="PTHR30600">
    <property type="entry name" value="CYTOCHROME C PEROXIDASE-RELATED"/>
    <property type="match status" value="1"/>
</dbReference>
<proteinExistence type="predicted"/>
<evidence type="ECO:0000256" key="3">
    <source>
        <dbReference type="ARBA" id="ARBA00022723"/>
    </source>
</evidence>
<evidence type="ECO:0000256" key="1">
    <source>
        <dbReference type="ARBA" id="ARBA00004196"/>
    </source>
</evidence>
<feature type="domain" description="Cytochrome c" evidence="7">
    <location>
        <begin position="80"/>
        <end position="221"/>
    </location>
</feature>
<dbReference type="InterPro" id="IPR051395">
    <property type="entry name" value="Cytochrome_c_Peroxidase/MauG"/>
</dbReference>
<dbReference type="RefSeq" id="WP_051379013.1">
    <property type="nucleotide sequence ID" value="NZ_KI519499.1"/>
</dbReference>
<dbReference type="PROSITE" id="PS51257">
    <property type="entry name" value="PROKAR_LIPOPROTEIN"/>
    <property type="match status" value="1"/>
</dbReference>
<reference evidence="9" key="1">
    <citation type="submission" date="2025-08" db="UniProtKB">
        <authorList>
            <consortium name="RefSeq"/>
        </authorList>
    </citation>
    <scope>IDENTIFICATION</scope>
</reference>
<protein>
    <submittedName>
        <fullName evidence="9">Cytochrome-c peroxidase</fullName>
        <ecNumber evidence="9">1.11.1.5</ecNumber>
    </submittedName>
</protein>
<evidence type="ECO:0000256" key="4">
    <source>
        <dbReference type="ARBA" id="ARBA00023002"/>
    </source>
</evidence>
<keyword evidence="3 6" id="KW-0479">Metal-binding</keyword>
<keyword evidence="9" id="KW-0575">Peroxidase</keyword>